<name>A0A227P2D7_9FLAO</name>
<comment type="caution">
    <text evidence="2">The sequence shown here is derived from an EMBL/GenBank/DDBJ whole genome shotgun (WGS) entry which is preliminary data.</text>
</comment>
<dbReference type="AlphaFoldDB" id="A0A227P2D7"/>
<dbReference type="OrthoDB" id="9810174at2"/>
<evidence type="ECO:0000313" key="3">
    <source>
        <dbReference type="Proteomes" id="UP000214684"/>
    </source>
</evidence>
<dbReference type="SUPFAM" id="SSF88874">
    <property type="entry name" value="Receptor-binding domain of short tail fibre protein gp12"/>
    <property type="match status" value="1"/>
</dbReference>
<dbReference type="InterPro" id="IPR037053">
    <property type="entry name" value="Phage_tail_collar_dom_sf"/>
</dbReference>
<accession>A0A227P2D7</accession>
<dbReference type="EMBL" id="MUGS01000034">
    <property type="protein sequence ID" value="OXG04130.1"/>
    <property type="molecule type" value="Genomic_DNA"/>
</dbReference>
<keyword evidence="3" id="KW-1185">Reference proteome</keyword>
<dbReference type="RefSeq" id="WP_089480475.1">
    <property type="nucleotide sequence ID" value="NZ_MUGS01000034.1"/>
</dbReference>
<protein>
    <submittedName>
        <fullName evidence="2">Phage tail protein</fullName>
    </submittedName>
</protein>
<dbReference type="Gene3D" id="3.90.1340.10">
    <property type="entry name" value="Phage tail collar domain"/>
    <property type="match status" value="1"/>
</dbReference>
<organism evidence="2 3">
    <name type="scientific">Flavobacterium araucananum</name>
    <dbReference type="NCBI Taxonomy" id="946678"/>
    <lineage>
        <taxon>Bacteria</taxon>
        <taxon>Pseudomonadati</taxon>
        <taxon>Bacteroidota</taxon>
        <taxon>Flavobacteriia</taxon>
        <taxon>Flavobacteriales</taxon>
        <taxon>Flavobacteriaceae</taxon>
        <taxon>Flavobacterium</taxon>
    </lineage>
</organism>
<dbReference type="Proteomes" id="UP000214684">
    <property type="component" value="Unassembled WGS sequence"/>
</dbReference>
<gene>
    <name evidence="2" type="ORF">B0A64_15820</name>
</gene>
<evidence type="ECO:0000313" key="2">
    <source>
        <dbReference type="EMBL" id="OXG04130.1"/>
    </source>
</evidence>
<feature type="domain" description="Phage tail collar" evidence="1">
    <location>
        <begin position="6"/>
        <end position="62"/>
    </location>
</feature>
<proteinExistence type="predicted"/>
<sequence>MEGTIGEIRVFAGNFAPQSWAFCAGTSLAISGNEALFTLIGTTYGGDGVQTFNLPDLRSRIPVGTGQGPGLPQVNLGQVGGTETVTMSTGQMPTHNHIASGTITIPTLAGADTLGSPTGSILAGLAGAYSSATSDTNLKVQTSAVTLNLTGSGTPFGIIQPYLSTNYIICVQGIFPSRN</sequence>
<reference evidence="2 3" key="1">
    <citation type="submission" date="2016-11" db="EMBL/GenBank/DDBJ databases">
        <title>Whole genomes of Flavobacteriaceae.</title>
        <authorList>
            <person name="Stine C."/>
            <person name="Li C."/>
            <person name="Tadesse D."/>
        </authorList>
    </citation>
    <scope>NUCLEOTIDE SEQUENCE [LARGE SCALE GENOMIC DNA]</scope>
    <source>
        <strain evidence="2 3">DSM 24704</strain>
    </source>
</reference>
<dbReference type="InterPro" id="IPR011083">
    <property type="entry name" value="Phage_tail_collar_dom"/>
</dbReference>
<evidence type="ECO:0000259" key="1">
    <source>
        <dbReference type="Pfam" id="PF07484"/>
    </source>
</evidence>
<dbReference type="Pfam" id="PF07484">
    <property type="entry name" value="Collar"/>
    <property type="match status" value="1"/>
</dbReference>